<organism evidence="2">
    <name type="scientific">Ixodes ricinus</name>
    <name type="common">Common tick</name>
    <name type="synonym">Acarus ricinus</name>
    <dbReference type="NCBI Taxonomy" id="34613"/>
    <lineage>
        <taxon>Eukaryota</taxon>
        <taxon>Metazoa</taxon>
        <taxon>Ecdysozoa</taxon>
        <taxon>Arthropoda</taxon>
        <taxon>Chelicerata</taxon>
        <taxon>Arachnida</taxon>
        <taxon>Acari</taxon>
        <taxon>Parasitiformes</taxon>
        <taxon>Ixodida</taxon>
        <taxon>Ixodoidea</taxon>
        <taxon>Ixodidae</taxon>
        <taxon>Ixodinae</taxon>
        <taxon>Ixodes</taxon>
    </lineage>
</organism>
<dbReference type="EMBL" id="GIFC01001765">
    <property type="protein sequence ID" value="MXU83848.1"/>
    <property type="molecule type" value="Transcribed_RNA"/>
</dbReference>
<evidence type="ECO:0000256" key="1">
    <source>
        <dbReference type="SAM" id="SignalP"/>
    </source>
</evidence>
<dbReference type="AlphaFoldDB" id="A0A6B0TWZ1"/>
<feature type="signal peptide" evidence="1">
    <location>
        <begin position="1"/>
        <end position="28"/>
    </location>
</feature>
<reference evidence="2" key="1">
    <citation type="submission" date="2019-12" db="EMBL/GenBank/DDBJ databases">
        <title>An insight into the sialome of adult female Ixodes ricinus ticks feeding for 6 days.</title>
        <authorList>
            <person name="Perner J."/>
            <person name="Ribeiro J.M.C."/>
        </authorList>
    </citation>
    <scope>NUCLEOTIDE SEQUENCE</scope>
    <source>
        <strain evidence="2">Semi-engorged</strain>
        <tissue evidence="2">Salivary glands</tissue>
    </source>
</reference>
<proteinExistence type="predicted"/>
<sequence length="77" mass="8332">MRALPLSCSLFLDCFFLIAPLLCPSSTGATGSHSRYRQASSRCNRHVKVPLAGSQSLTLTSQVSRDCKPAKDTIVCM</sequence>
<feature type="chain" id="PRO_5025466758" evidence="1">
    <location>
        <begin position="29"/>
        <end position="77"/>
    </location>
</feature>
<keyword evidence="1" id="KW-0732">Signal</keyword>
<name>A0A6B0TWZ1_IXORI</name>
<evidence type="ECO:0000313" key="2">
    <source>
        <dbReference type="EMBL" id="MXU83848.1"/>
    </source>
</evidence>
<protein>
    <submittedName>
        <fullName evidence="2">Putative secreted protein</fullName>
    </submittedName>
</protein>
<accession>A0A6B0TWZ1</accession>